<evidence type="ECO:0000313" key="2">
    <source>
        <dbReference type="EMBL" id="CAA9421418.1"/>
    </source>
</evidence>
<feature type="compositionally biased region" description="Polar residues" evidence="1">
    <location>
        <begin position="38"/>
        <end position="47"/>
    </location>
</feature>
<gene>
    <name evidence="2" type="ORF">AVDCRST_MAG55-2019</name>
</gene>
<name>A0A6J4PTL0_9ACTN</name>
<sequence>MRSSQPKGKPEILPNGNQVLVPDEQANERLLENFGNDGPTSPKQNRAPQDDSASEC</sequence>
<dbReference type="AlphaFoldDB" id="A0A6J4PTL0"/>
<organism evidence="2">
    <name type="scientific">uncultured Rubrobacteraceae bacterium</name>
    <dbReference type="NCBI Taxonomy" id="349277"/>
    <lineage>
        <taxon>Bacteria</taxon>
        <taxon>Bacillati</taxon>
        <taxon>Actinomycetota</taxon>
        <taxon>Rubrobacteria</taxon>
        <taxon>Rubrobacterales</taxon>
        <taxon>Rubrobacteraceae</taxon>
        <taxon>environmental samples</taxon>
    </lineage>
</organism>
<dbReference type="EMBL" id="CADCUZ010000093">
    <property type="protein sequence ID" value="CAA9421418.1"/>
    <property type="molecule type" value="Genomic_DNA"/>
</dbReference>
<reference evidence="2" key="1">
    <citation type="submission" date="2020-02" db="EMBL/GenBank/DDBJ databases">
        <authorList>
            <person name="Meier V. D."/>
        </authorList>
    </citation>
    <scope>NUCLEOTIDE SEQUENCE</scope>
    <source>
        <strain evidence="2">AVDCRST_MAG55</strain>
    </source>
</reference>
<proteinExistence type="predicted"/>
<feature type="region of interest" description="Disordered" evidence="1">
    <location>
        <begin position="1"/>
        <end position="56"/>
    </location>
</feature>
<accession>A0A6J4PTL0</accession>
<protein>
    <submittedName>
        <fullName evidence="2">Uncharacterized protein</fullName>
    </submittedName>
</protein>
<evidence type="ECO:0000256" key="1">
    <source>
        <dbReference type="SAM" id="MobiDB-lite"/>
    </source>
</evidence>